<comment type="similarity">
    <text evidence="2 11">Belongs to the shikimate kinase family.</text>
</comment>
<dbReference type="RefSeq" id="WP_151572472.1">
    <property type="nucleotide sequence ID" value="NZ_WBOT01000001.1"/>
</dbReference>
<evidence type="ECO:0000256" key="2">
    <source>
        <dbReference type="ARBA" id="ARBA00006997"/>
    </source>
</evidence>
<dbReference type="GO" id="GO:0005829">
    <property type="term" value="C:cytosol"/>
    <property type="evidence" value="ECO:0007669"/>
    <property type="project" value="TreeGrafter"/>
</dbReference>
<keyword evidence="11" id="KW-0479">Metal-binding</keyword>
<dbReference type="InterPro" id="IPR000623">
    <property type="entry name" value="Shikimate_kinase/TSH1"/>
</dbReference>
<evidence type="ECO:0000313" key="13">
    <source>
        <dbReference type="Proteomes" id="UP000441354"/>
    </source>
</evidence>
<comment type="subcellular location">
    <subcellularLocation>
        <location evidence="11">Cytoplasm</location>
    </subcellularLocation>
</comment>
<keyword evidence="11" id="KW-0963">Cytoplasm</keyword>
<reference evidence="12 13" key="1">
    <citation type="journal article" date="2014" name="Arch. Microbiol.">
        <title>Bacillus mesophilum sp. nov., strain IITR-54T, a novel 4-chlorobiphenyl dechlorinating bacterium.</title>
        <authorList>
            <person name="Manickam N."/>
            <person name="Singh N.K."/>
            <person name="Bajaj A."/>
            <person name="Kumar R.M."/>
            <person name="Kaur G."/>
            <person name="Kaur N."/>
            <person name="Bala M."/>
            <person name="Kumar A."/>
            <person name="Mayilraj S."/>
        </authorList>
    </citation>
    <scope>NUCLEOTIDE SEQUENCE [LARGE SCALE GENOMIC DNA]</scope>
    <source>
        <strain evidence="12 13">IITR-54</strain>
    </source>
</reference>
<dbReference type="CDD" id="cd00464">
    <property type="entry name" value="SK"/>
    <property type="match status" value="1"/>
</dbReference>
<dbReference type="PROSITE" id="PS01128">
    <property type="entry name" value="SHIKIMATE_KINASE"/>
    <property type="match status" value="1"/>
</dbReference>
<dbReference type="GO" id="GO:0005524">
    <property type="term" value="F:ATP binding"/>
    <property type="evidence" value="ECO:0007669"/>
    <property type="project" value="UniProtKB-UniRule"/>
</dbReference>
<organism evidence="12 13">
    <name type="scientific">Bacillus mesophilum</name>
    <dbReference type="NCBI Taxonomy" id="1071718"/>
    <lineage>
        <taxon>Bacteria</taxon>
        <taxon>Bacillati</taxon>
        <taxon>Bacillota</taxon>
        <taxon>Bacilli</taxon>
        <taxon>Bacillales</taxon>
        <taxon>Bacillaceae</taxon>
        <taxon>Bacillus</taxon>
    </lineage>
</organism>
<protein>
    <recommendedName>
        <fullName evidence="3 11">Shikimate kinase</fullName>
        <shortName evidence="11">SK</shortName>
        <ecNumber evidence="3 11">2.7.1.71</ecNumber>
    </recommendedName>
</protein>
<dbReference type="Proteomes" id="UP000441354">
    <property type="component" value="Unassembled WGS sequence"/>
</dbReference>
<evidence type="ECO:0000256" key="1">
    <source>
        <dbReference type="ARBA" id="ARBA00004842"/>
    </source>
</evidence>
<feature type="binding site" evidence="11">
    <location>
        <position position="138"/>
    </location>
    <ligand>
        <name>substrate</name>
    </ligand>
</feature>
<dbReference type="GO" id="GO:0000287">
    <property type="term" value="F:magnesium ion binding"/>
    <property type="evidence" value="ECO:0007669"/>
    <property type="project" value="UniProtKB-UniRule"/>
</dbReference>
<gene>
    <name evidence="11" type="primary">aroK</name>
    <name evidence="12" type="ORF">F7732_04645</name>
</gene>
<dbReference type="PANTHER" id="PTHR21087">
    <property type="entry name" value="SHIKIMATE KINASE"/>
    <property type="match status" value="1"/>
</dbReference>
<keyword evidence="11" id="KW-0460">Magnesium</keyword>
<comment type="pathway">
    <text evidence="1 11">Metabolic intermediate biosynthesis; chorismate biosynthesis; chorismate from D-erythrose 4-phosphate and phosphoenolpyruvate: step 5/7.</text>
</comment>
<dbReference type="GO" id="GO:0009423">
    <property type="term" value="P:chorismate biosynthetic process"/>
    <property type="evidence" value="ECO:0007669"/>
    <property type="project" value="UniProtKB-UniRule"/>
</dbReference>
<dbReference type="Gene3D" id="3.40.50.300">
    <property type="entry name" value="P-loop containing nucleotide triphosphate hydrolases"/>
    <property type="match status" value="1"/>
</dbReference>
<keyword evidence="7 11" id="KW-0418">Kinase</keyword>
<evidence type="ECO:0000256" key="6">
    <source>
        <dbReference type="ARBA" id="ARBA00022741"/>
    </source>
</evidence>
<evidence type="ECO:0000256" key="7">
    <source>
        <dbReference type="ARBA" id="ARBA00022777"/>
    </source>
</evidence>
<comment type="subunit">
    <text evidence="11">Monomer.</text>
</comment>
<dbReference type="GO" id="GO:0004765">
    <property type="term" value="F:shikimate kinase activity"/>
    <property type="evidence" value="ECO:0007669"/>
    <property type="project" value="UniProtKB-UniRule"/>
</dbReference>
<dbReference type="PANTHER" id="PTHR21087:SF16">
    <property type="entry name" value="SHIKIMATE KINASE 1, CHLOROPLASTIC"/>
    <property type="match status" value="1"/>
</dbReference>
<dbReference type="OrthoDB" id="9800332at2"/>
<keyword evidence="6 11" id="KW-0547">Nucleotide-binding</keyword>
<evidence type="ECO:0000256" key="8">
    <source>
        <dbReference type="ARBA" id="ARBA00022840"/>
    </source>
</evidence>
<feature type="binding site" evidence="11">
    <location>
        <begin position="12"/>
        <end position="17"/>
    </location>
    <ligand>
        <name>ATP</name>
        <dbReference type="ChEBI" id="CHEBI:30616"/>
    </ligand>
</feature>
<feature type="binding site" evidence="11">
    <location>
        <position position="16"/>
    </location>
    <ligand>
        <name>Mg(2+)</name>
        <dbReference type="ChEBI" id="CHEBI:18420"/>
    </ligand>
</feature>
<keyword evidence="5 11" id="KW-0808">Transferase</keyword>
<dbReference type="HAMAP" id="MF_00109">
    <property type="entry name" value="Shikimate_kinase"/>
    <property type="match status" value="1"/>
</dbReference>
<dbReference type="InterPro" id="IPR023000">
    <property type="entry name" value="Shikimate_kinase_CS"/>
</dbReference>
<dbReference type="EC" id="2.7.1.71" evidence="3 11"/>
<keyword evidence="13" id="KW-1185">Reference proteome</keyword>
<evidence type="ECO:0000256" key="4">
    <source>
        <dbReference type="ARBA" id="ARBA00022605"/>
    </source>
</evidence>
<evidence type="ECO:0000313" key="12">
    <source>
        <dbReference type="EMBL" id="KAB2335852.1"/>
    </source>
</evidence>
<evidence type="ECO:0000256" key="3">
    <source>
        <dbReference type="ARBA" id="ARBA00012154"/>
    </source>
</evidence>
<evidence type="ECO:0000256" key="11">
    <source>
        <dbReference type="HAMAP-Rule" id="MF_00109"/>
    </source>
</evidence>
<accession>A0A7V7V1U3</accession>
<proteinExistence type="inferred from homology"/>
<keyword evidence="4 11" id="KW-0028">Amino-acid biosynthesis</keyword>
<dbReference type="UniPathway" id="UPA00053">
    <property type="reaction ID" value="UER00088"/>
</dbReference>
<comment type="function">
    <text evidence="11">Catalyzes the specific phosphorylation of the 3-hydroxyl group of shikimic acid using ATP as a cosubstrate.</text>
</comment>
<feature type="binding site" evidence="11">
    <location>
        <position position="34"/>
    </location>
    <ligand>
        <name>substrate</name>
    </ligand>
</feature>
<comment type="caution">
    <text evidence="12">The sequence shown here is derived from an EMBL/GenBank/DDBJ whole genome shotgun (WGS) entry which is preliminary data.</text>
</comment>
<sequence length="166" mass="19342">MHKKIILTGFMGSGKTTVGQIIAKELKVPFIDVDEEIEKWYDLKTTEIFKHYGEQEFRRTELDQVKRICSNKEIQVVSLGGGAFLQEEIRNTCMENGTVFYLSVSWDVWKQRLDSLVPSRPLLQGKTEKEIHRIFTDRQKIYNTFHFKIEADNGAEQTAKEILQEV</sequence>
<dbReference type="PRINTS" id="PR01100">
    <property type="entry name" value="SHIKIMTKNASE"/>
</dbReference>
<feature type="binding site" evidence="11">
    <location>
        <position position="120"/>
    </location>
    <ligand>
        <name>ATP</name>
        <dbReference type="ChEBI" id="CHEBI:30616"/>
    </ligand>
</feature>
<evidence type="ECO:0000256" key="9">
    <source>
        <dbReference type="ARBA" id="ARBA00023141"/>
    </source>
</evidence>
<feature type="binding site" evidence="11">
    <location>
        <position position="58"/>
    </location>
    <ligand>
        <name>substrate</name>
    </ligand>
</feature>
<keyword evidence="9 11" id="KW-0057">Aromatic amino acid biosynthesis</keyword>
<comment type="catalytic activity">
    <reaction evidence="10 11">
        <text>shikimate + ATP = 3-phosphoshikimate + ADP + H(+)</text>
        <dbReference type="Rhea" id="RHEA:13121"/>
        <dbReference type="ChEBI" id="CHEBI:15378"/>
        <dbReference type="ChEBI" id="CHEBI:30616"/>
        <dbReference type="ChEBI" id="CHEBI:36208"/>
        <dbReference type="ChEBI" id="CHEBI:145989"/>
        <dbReference type="ChEBI" id="CHEBI:456216"/>
        <dbReference type="EC" id="2.7.1.71"/>
    </reaction>
</comment>
<dbReference type="EMBL" id="WBOT01000001">
    <property type="protein sequence ID" value="KAB2335852.1"/>
    <property type="molecule type" value="Genomic_DNA"/>
</dbReference>
<dbReference type="AlphaFoldDB" id="A0A7V7V1U3"/>
<evidence type="ECO:0000256" key="5">
    <source>
        <dbReference type="ARBA" id="ARBA00022679"/>
    </source>
</evidence>
<dbReference type="InterPro" id="IPR031322">
    <property type="entry name" value="Shikimate/glucono_kinase"/>
</dbReference>
<dbReference type="GO" id="GO:0008652">
    <property type="term" value="P:amino acid biosynthetic process"/>
    <property type="evidence" value="ECO:0007669"/>
    <property type="project" value="UniProtKB-KW"/>
</dbReference>
<dbReference type="Pfam" id="PF01202">
    <property type="entry name" value="SKI"/>
    <property type="match status" value="1"/>
</dbReference>
<feature type="binding site" evidence="11">
    <location>
        <position position="81"/>
    </location>
    <ligand>
        <name>substrate</name>
    </ligand>
</feature>
<name>A0A7V7V1U3_9BACI</name>
<keyword evidence="8 11" id="KW-0067">ATP-binding</keyword>
<comment type="cofactor">
    <cofactor evidence="11">
        <name>Mg(2+)</name>
        <dbReference type="ChEBI" id="CHEBI:18420"/>
    </cofactor>
    <text evidence="11">Binds 1 Mg(2+) ion per subunit.</text>
</comment>
<dbReference type="InterPro" id="IPR027417">
    <property type="entry name" value="P-loop_NTPase"/>
</dbReference>
<comment type="caution">
    <text evidence="11">Lacks conserved residue(s) required for the propagation of feature annotation.</text>
</comment>
<dbReference type="SUPFAM" id="SSF52540">
    <property type="entry name" value="P-loop containing nucleoside triphosphate hydrolases"/>
    <property type="match status" value="1"/>
</dbReference>
<evidence type="ECO:0000256" key="10">
    <source>
        <dbReference type="ARBA" id="ARBA00048567"/>
    </source>
</evidence>
<dbReference type="GO" id="GO:0009073">
    <property type="term" value="P:aromatic amino acid family biosynthetic process"/>
    <property type="evidence" value="ECO:0007669"/>
    <property type="project" value="UniProtKB-KW"/>
</dbReference>